<evidence type="ECO:0000256" key="11">
    <source>
        <dbReference type="RuleBase" id="RU004136"/>
    </source>
</evidence>
<dbReference type="GO" id="GO:0009252">
    <property type="term" value="P:peptidoglycan biosynthetic process"/>
    <property type="evidence" value="ECO:0007669"/>
    <property type="project" value="UniProtKB-UniRule"/>
</dbReference>
<dbReference type="Pfam" id="PF01225">
    <property type="entry name" value="Mur_ligase"/>
    <property type="match status" value="1"/>
</dbReference>
<evidence type="ECO:0000259" key="13">
    <source>
        <dbReference type="Pfam" id="PF02875"/>
    </source>
</evidence>
<comment type="catalytic activity">
    <reaction evidence="10 11">
        <text>D-alanyl-D-alanine + UDP-N-acetyl-alpha-D-muramoyl-L-alanyl-gamma-D-glutamyl-meso-2,6-diaminopimelate + ATP = UDP-N-acetyl-alpha-D-muramoyl-L-alanyl-gamma-D-glutamyl-meso-2,6-diaminopimeloyl-D-alanyl-D-alanine + ADP + phosphate + H(+)</text>
        <dbReference type="Rhea" id="RHEA:28374"/>
        <dbReference type="ChEBI" id="CHEBI:15378"/>
        <dbReference type="ChEBI" id="CHEBI:30616"/>
        <dbReference type="ChEBI" id="CHEBI:43474"/>
        <dbReference type="ChEBI" id="CHEBI:57822"/>
        <dbReference type="ChEBI" id="CHEBI:61386"/>
        <dbReference type="ChEBI" id="CHEBI:83905"/>
        <dbReference type="ChEBI" id="CHEBI:456216"/>
        <dbReference type="EC" id="6.3.2.10"/>
    </reaction>
</comment>
<feature type="domain" description="Mur ligase N-terminal catalytic" evidence="12">
    <location>
        <begin position="15"/>
        <end position="87"/>
    </location>
</feature>
<evidence type="ECO:0000256" key="6">
    <source>
        <dbReference type="ARBA" id="ARBA00022960"/>
    </source>
</evidence>
<dbReference type="PANTHER" id="PTHR43024:SF1">
    <property type="entry name" value="UDP-N-ACETYLMURAMOYL-TRIPEPTIDE--D-ALANYL-D-ALANINE LIGASE"/>
    <property type="match status" value="1"/>
</dbReference>
<evidence type="ECO:0000256" key="8">
    <source>
        <dbReference type="ARBA" id="ARBA00023306"/>
    </source>
</evidence>
<keyword evidence="16" id="KW-1185">Reference proteome</keyword>
<dbReference type="RefSeq" id="WP_188228549.1">
    <property type="nucleotide sequence ID" value="NZ_JACVXB010000001.1"/>
</dbReference>
<keyword evidence="3 10" id="KW-0132">Cell division</keyword>
<keyword evidence="6 10" id="KW-0133">Cell shape</keyword>
<dbReference type="SUPFAM" id="SSF53244">
    <property type="entry name" value="MurD-like peptide ligases, peptide-binding domain"/>
    <property type="match status" value="1"/>
</dbReference>
<comment type="function">
    <text evidence="10 11">Involved in cell wall formation. Catalyzes the final step in the synthesis of UDP-N-acetylmuramoyl-pentapeptide, the precursor of murein.</text>
</comment>
<keyword evidence="1 10" id="KW-0963">Cytoplasm</keyword>
<dbReference type="EMBL" id="JACVXB010000001">
    <property type="protein sequence ID" value="MBD0830760.1"/>
    <property type="molecule type" value="Genomic_DNA"/>
</dbReference>
<dbReference type="EC" id="6.3.2.10" evidence="10 11"/>
<reference evidence="15 16" key="1">
    <citation type="submission" date="2020-09" db="EMBL/GenBank/DDBJ databases">
        <title>TT11 complete genome.</title>
        <authorList>
            <person name="Wu Z."/>
        </authorList>
    </citation>
    <scope>NUCLEOTIDE SEQUENCE [LARGE SCALE GENOMIC DNA]</scope>
    <source>
        <strain evidence="15 16">TT11</strain>
    </source>
</reference>
<keyword evidence="8 10" id="KW-0131">Cell cycle</keyword>
<evidence type="ECO:0000256" key="4">
    <source>
        <dbReference type="ARBA" id="ARBA00022741"/>
    </source>
</evidence>
<keyword evidence="7 10" id="KW-0573">Peptidoglycan synthesis</keyword>
<keyword evidence="4 10" id="KW-0547">Nucleotide-binding</keyword>
<evidence type="ECO:0000256" key="5">
    <source>
        <dbReference type="ARBA" id="ARBA00022840"/>
    </source>
</evidence>
<dbReference type="GO" id="GO:0051301">
    <property type="term" value="P:cell division"/>
    <property type="evidence" value="ECO:0007669"/>
    <property type="project" value="UniProtKB-KW"/>
</dbReference>
<organism evidence="15 16">
    <name type="scientific">Aestuariibaculum sediminum</name>
    <dbReference type="NCBI Taxonomy" id="2770637"/>
    <lineage>
        <taxon>Bacteria</taxon>
        <taxon>Pseudomonadati</taxon>
        <taxon>Bacteroidota</taxon>
        <taxon>Flavobacteriia</taxon>
        <taxon>Flavobacteriales</taxon>
        <taxon>Flavobacteriaceae</taxon>
    </lineage>
</organism>
<protein>
    <recommendedName>
        <fullName evidence="10 11">UDP-N-acetylmuramoyl-tripeptide--D-alanyl-D-alanine ligase</fullName>
        <ecNumber evidence="10 11">6.3.2.10</ecNumber>
    </recommendedName>
    <alternativeName>
        <fullName evidence="10">D-alanyl-D-alanine-adding enzyme</fullName>
    </alternativeName>
</protein>
<dbReference type="GO" id="GO:0005737">
    <property type="term" value="C:cytoplasm"/>
    <property type="evidence" value="ECO:0007669"/>
    <property type="project" value="UniProtKB-SubCell"/>
</dbReference>
<keyword evidence="2 10" id="KW-0436">Ligase</keyword>
<comment type="subcellular location">
    <subcellularLocation>
        <location evidence="10 11">Cytoplasm</location>
    </subcellularLocation>
</comment>
<comment type="pathway">
    <text evidence="10 11">Cell wall biogenesis; peptidoglycan biosynthesis.</text>
</comment>
<dbReference type="Gene3D" id="3.90.190.20">
    <property type="entry name" value="Mur ligase, C-terminal domain"/>
    <property type="match status" value="1"/>
</dbReference>
<name>A0A8J6U6G8_9FLAO</name>
<evidence type="ECO:0000256" key="9">
    <source>
        <dbReference type="ARBA" id="ARBA00023316"/>
    </source>
</evidence>
<feature type="binding site" evidence="10">
    <location>
        <begin position="97"/>
        <end position="103"/>
    </location>
    <ligand>
        <name>ATP</name>
        <dbReference type="ChEBI" id="CHEBI:30616"/>
    </ligand>
</feature>
<dbReference type="Pfam" id="PF08245">
    <property type="entry name" value="Mur_ligase_M"/>
    <property type="match status" value="1"/>
</dbReference>
<dbReference type="Pfam" id="PF02875">
    <property type="entry name" value="Mur_ligase_C"/>
    <property type="match status" value="1"/>
</dbReference>
<feature type="domain" description="Mur ligase central" evidence="14">
    <location>
        <begin position="96"/>
        <end position="273"/>
    </location>
</feature>
<dbReference type="SUPFAM" id="SSF53623">
    <property type="entry name" value="MurD-like peptide ligases, catalytic domain"/>
    <property type="match status" value="1"/>
</dbReference>
<evidence type="ECO:0000256" key="10">
    <source>
        <dbReference type="HAMAP-Rule" id="MF_02019"/>
    </source>
</evidence>
<proteinExistence type="inferred from homology"/>
<dbReference type="SUPFAM" id="SSF63418">
    <property type="entry name" value="MurE/MurF N-terminal domain"/>
    <property type="match status" value="1"/>
</dbReference>
<evidence type="ECO:0000256" key="2">
    <source>
        <dbReference type="ARBA" id="ARBA00022598"/>
    </source>
</evidence>
<dbReference type="Gene3D" id="3.40.1390.10">
    <property type="entry name" value="MurE/MurF, N-terminal domain"/>
    <property type="match status" value="1"/>
</dbReference>
<dbReference type="GO" id="GO:0047480">
    <property type="term" value="F:UDP-N-acetylmuramoyl-tripeptide-D-alanyl-D-alanine ligase activity"/>
    <property type="evidence" value="ECO:0007669"/>
    <property type="project" value="UniProtKB-UniRule"/>
</dbReference>
<evidence type="ECO:0000313" key="15">
    <source>
        <dbReference type="EMBL" id="MBD0830760.1"/>
    </source>
</evidence>
<dbReference type="Proteomes" id="UP000600588">
    <property type="component" value="Unassembled WGS sequence"/>
</dbReference>
<accession>A0A8J6U6G8</accession>
<evidence type="ECO:0000259" key="14">
    <source>
        <dbReference type="Pfam" id="PF08245"/>
    </source>
</evidence>
<evidence type="ECO:0000313" key="16">
    <source>
        <dbReference type="Proteomes" id="UP000600588"/>
    </source>
</evidence>
<dbReference type="InterPro" id="IPR051046">
    <property type="entry name" value="MurCDEF_CellWall_CoF430Synth"/>
</dbReference>
<dbReference type="InterPro" id="IPR005863">
    <property type="entry name" value="UDP-N-AcMur_synth"/>
</dbReference>
<dbReference type="Gene3D" id="3.40.1190.10">
    <property type="entry name" value="Mur-like, catalytic domain"/>
    <property type="match status" value="1"/>
</dbReference>
<dbReference type="GO" id="GO:0005524">
    <property type="term" value="F:ATP binding"/>
    <property type="evidence" value="ECO:0007669"/>
    <property type="project" value="UniProtKB-UniRule"/>
</dbReference>
<sequence length="425" mass="47377">MKIAQLHDLFLKCRAVSTDTRTIEKNDMFFALKGENFNGNQYAEKALASGAKYCLIDEAEYHSNSGTILVDNVLKTLQELANFHRNYLKVPIIALTGSNGKTTTKELINATLSQKYKTKATVGNLNNHIGVPLTLLSMNQETEIGIVEMGANHLNEIEVLCAITEPDYGYITNFGKAHLEGFGSVEGVIKGKSEMYDFLKSHKKVIFVNGQDPIQMDKTHDASRVVFSDKKEGNIIKFLNAQPNVSLLYKTTKIESQLIGAYNFNNIAAAITIANYFKVDDDKIKLAIEQYIPSNNRSQVIKKANSKIILDAYNANPTSMQAALSNFGILKDFNKIAILGDMFELGESAKTEHEHILNIANNQNINQIIAIGSHFFNTEFISKKIIKFKSYEDFKINADINAFNDATLLIKGSRGMALERILDLL</sequence>
<dbReference type="InterPro" id="IPR035911">
    <property type="entry name" value="MurE/MurF_N"/>
</dbReference>
<evidence type="ECO:0000256" key="3">
    <source>
        <dbReference type="ARBA" id="ARBA00022618"/>
    </source>
</evidence>
<gene>
    <name evidence="10" type="primary">murF</name>
    <name evidence="15" type="ORF">ICJ83_01305</name>
</gene>
<dbReference type="GO" id="GO:0008360">
    <property type="term" value="P:regulation of cell shape"/>
    <property type="evidence" value="ECO:0007669"/>
    <property type="project" value="UniProtKB-KW"/>
</dbReference>
<dbReference type="InterPro" id="IPR013221">
    <property type="entry name" value="Mur_ligase_cen"/>
</dbReference>
<dbReference type="GO" id="GO:0071555">
    <property type="term" value="P:cell wall organization"/>
    <property type="evidence" value="ECO:0007669"/>
    <property type="project" value="UniProtKB-KW"/>
</dbReference>
<evidence type="ECO:0000259" key="12">
    <source>
        <dbReference type="Pfam" id="PF01225"/>
    </source>
</evidence>
<dbReference type="InterPro" id="IPR036565">
    <property type="entry name" value="Mur-like_cat_sf"/>
</dbReference>
<keyword evidence="5 10" id="KW-0067">ATP-binding</keyword>
<dbReference type="UniPathway" id="UPA00219"/>
<dbReference type="AlphaFoldDB" id="A0A8J6U6G8"/>
<dbReference type="PANTHER" id="PTHR43024">
    <property type="entry name" value="UDP-N-ACETYLMURAMOYL-TRIPEPTIDE--D-ALANYL-D-ALANINE LIGASE"/>
    <property type="match status" value="1"/>
</dbReference>
<evidence type="ECO:0000256" key="1">
    <source>
        <dbReference type="ARBA" id="ARBA00022490"/>
    </source>
</evidence>
<evidence type="ECO:0000256" key="7">
    <source>
        <dbReference type="ARBA" id="ARBA00022984"/>
    </source>
</evidence>
<dbReference type="InterPro" id="IPR036615">
    <property type="entry name" value="Mur_ligase_C_dom_sf"/>
</dbReference>
<dbReference type="InterPro" id="IPR004101">
    <property type="entry name" value="Mur_ligase_C"/>
</dbReference>
<dbReference type="InterPro" id="IPR000713">
    <property type="entry name" value="Mur_ligase_N"/>
</dbReference>
<dbReference type="NCBIfam" id="TIGR01143">
    <property type="entry name" value="murF"/>
    <property type="match status" value="1"/>
</dbReference>
<feature type="domain" description="Mur ligase C-terminal" evidence="13">
    <location>
        <begin position="297"/>
        <end position="413"/>
    </location>
</feature>
<comment type="caution">
    <text evidence="15">The sequence shown here is derived from an EMBL/GenBank/DDBJ whole genome shotgun (WGS) entry which is preliminary data.</text>
</comment>
<keyword evidence="9 10" id="KW-0961">Cell wall biogenesis/degradation</keyword>
<dbReference type="HAMAP" id="MF_02019">
    <property type="entry name" value="MurF"/>
    <property type="match status" value="1"/>
</dbReference>
<comment type="similarity">
    <text evidence="10">Belongs to the MurCDEF family. MurF subfamily.</text>
</comment>